<keyword evidence="4" id="KW-0862">Zinc</keyword>
<dbReference type="GO" id="GO:0000463">
    <property type="term" value="P:maturation of LSU-rRNA from tricistronic rRNA transcript (SSU-rRNA, 5.8S rRNA, LSU-rRNA)"/>
    <property type="evidence" value="ECO:0007669"/>
    <property type="project" value="TreeGrafter"/>
</dbReference>
<dbReference type="InterPro" id="IPR057721">
    <property type="entry name" value="BCD1_alpha/beta"/>
</dbReference>
<evidence type="ECO:0000259" key="9">
    <source>
        <dbReference type="PROSITE" id="PS51083"/>
    </source>
</evidence>
<evidence type="ECO:0000256" key="8">
    <source>
        <dbReference type="SAM" id="MobiDB-lite"/>
    </source>
</evidence>
<dbReference type="EMBL" id="BLLK01000019">
    <property type="protein sequence ID" value="GFH44138.1"/>
    <property type="molecule type" value="Genomic_DNA"/>
</dbReference>
<dbReference type="PANTHER" id="PTHR13483">
    <property type="entry name" value="BOX C_D SNORNA PROTEIN 1-RELATED"/>
    <property type="match status" value="1"/>
</dbReference>
<dbReference type="Gene3D" id="3.30.60.190">
    <property type="match status" value="1"/>
</dbReference>
<accession>A0AAD3CE19</accession>
<dbReference type="Pfam" id="PF04438">
    <property type="entry name" value="zf-HIT"/>
    <property type="match status" value="1"/>
</dbReference>
<keyword evidence="3 7" id="KW-0863">Zinc-finger</keyword>
<feature type="compositionally biased region" description="Polar residues" evidence="8">
    <location>
        <begin position="136"/>
        <end position="148"/>
    </location>
</feature>
<dbReference type="PROSITE" id="PS51083">
    <property type="entry name" value="ZF_HIT"/>
    <property type="match status" value="1"/>
</dbReference>
<organism evidence="10 11">
    <name type="scientific">Chaetoceros tenuissimus</name>
    <dbReference type="NCBI Taxonomy" id="426638"/>
    <lineage>
        <taxon>Eukaryota</taxon>
        <taxon>Sar</taxon>
        <taxon>Stramenopiles</taxon>
        <taxon>Ochrophyta</taxon>
        <taxon>Bacillariophyta</taxon>
        <taxon>Coscinodiscophyceae</taxon>
        <taxon>Chaetocerotophycidae</taxon>
        <taxon>Chaetocerotales</taxon>
        <taxon>Chaetocerotaceae</taxon>
        <taxon>Chaetoceros</taxon>
    </lineage>
</organism>
<evidence type="ECO:0000313" key="10">
    <source>
        <dbReference type="EMBL" id="GFH44138.1"/>
    </source>
</evidence>
<dbReference type="Pfam" id="PF25790">
    <property type="entry name" value="BCD1"/>
    <property type="match status" value="1"/>
</dbReference>
<dbReference type="GO" id="GO:0000492">
    <property type="term" value="P:box C/D snoRNP assembly"/>
    <property type="evidence" value="ECO:0007669"/>
    <property type="project" value="TreeGrafter"/>
</dbReference>
<evidence type="ECO:0000256" key="1">
    <source>
        <dbReference type="ARBA" id="ARBA00022553"/>
    </source>
</evidence>
<dbReference type="InterPro" id="IPR007529">
    <property type="entry name" value="Znf_HIT"/>
</dbReference>
<dbReference type="GO" id="GO:0070761">
    <property type="term" value="C:pre-snoRNP complex"/>
    <property type="evidence" value="ECO:0007669"/>
    <property type="project" value="TreeGrafter"/>
</dbReference>
<evidence type="ECO:0000256" key="6">
    <source>
        <dbReference type="ARBA" id="ARBA00049654"/>
    </source>
</evidence>
<sequence length="335" mass="38380">MEIKKQIEEIPCQICKEQMSIYRCPACFTRTCSLNCCLKHKEDANCSGKRDRTAFVPMNKFSDSTLASDFHFLEDVLTKSEKGKRLIQDMGAAHGGPKNGGQKRKRNEQISEQKDTSDNDTSRDIHPLSKLLKVNPNDTTIDSNGTNKVSMMSSTIQHSKNKQRLVDMAKDRNIQLLLMPPGMQRHKNNKSTKYDTKKGLIFWKVEFIFHVYTIIEGKEVHSTATIVLDRVPEDQPLMKYFKVEFEKQLYHSAQSETRNIISKFRKSKDLTSLHENVHSLMKKIPSPGCAKYSRIDLHSSLKDILQGMTVIEFPTIDVVLNDNAKRFPLMIQDIA</sequence>
<evidence type="ECO:0000256" key="2">
    <source>
        <dbReference type="ARBA" id="ARBA00022723"/>
    </source>
</evidence>
<evidence type="ECO:0000256" key="4">
    <source>
        <dbReference type="ARBA" id="ARBA00022833"/>
    </source>
</evidence>
<gene>
    <name evidence="10" type="ORF">CTEN210_00612</name>
</gene>
<proteinExistence type="inferred from homology"/>
<comment type="caution">
    <text evidence="10">The sequence shown here is derived from an EMBL/GenBank/DDBJ whole genome shotgun (WGS) entry which is preliminary data.</text>
</comment>
<evidence type="ECO:0000313" key="11">
    <source>
        <dbReference type="Proteomes" id="UP001054902"/>
    </source>
</evidence>
<protein>
    <recommendedName>
        <fullName evidence="9">HIT-type domain-containing protein</fullName>
    </recommendedName>
</protein>
<comment type="similarity">
    <text evidence="6">Belongs to the BCD1 family.</text>
</comment>
<keyword evidence="2" id="KW-0479">Metal-binding</keyword>
<dbReference type="PANTHER" id="PTHR13483:SF3">
    <property type="entry name" value="BOX C_D SNORNA PROTEIN 1"/>
    <property type="match status" value="1"/>
</dbReference>
<dbReference type="InterPro" id="IPR051639">
    <property type="entry name" value="BCD1"/>
</dbReference>
<feature type="compositionally biased region" description="Basic and acidic residues" evidence="8">
    <location>
        <begin position="107"/>
        <end position="127"/>
    </location>
</feature>
<feature type="domain" description="HIT-type" evidence="9">
    <location>
        <begin position="12"/>
        <end position="46"/>
    </location>
</feature>
<evidence type="ECO:0000256" key="5">
    <source>
        <dbReference type="ARBA" id="ARBA00049598"/>
    </source>
</evidence>
<evidence type="ECO:0000256" key="7">
    <source>
        <dbReference type="PROSITE-ProRule" id="PRU00453"/>
    </source>
</evidence>
<comment type="function">
    <text evidence="5">Required for box C/D snoRNAs accumulation involved in snoRNA processing, snoRNA transport to the nucleolus and ribosome biogenesis.</text>
</comment>
<reference evidence="10 11" key="1">
    <citation type="journal article" date="2021" name="Sci. Rep.">
        <title>The genome of the diatom Chaetoceros tenuissimus carries an ancient integrated fragment of an extant virus.</title>
        <authorList>
            <person name="Hongo Y."/>
            <person name="Kimura K."/>
            <person name="Takaki Y."/>
            <person name="Yoshida Y."/>
            <person name="Baba S."/>
            <person name="Kobayashi G."/>
            <person name="Nagasaki K."/>
            <person name="Hano T."/>
            <person name="Tomaru Y."/>
        </authorList>
    </citation>
    <scope>NUCLEOTIDE SEQUENCE [LARGE SCALE GENOMIC DNA]</scope>
    <source>
        <strain evidence="10 11">NIES-3715</strain>
    </source>
</reference>
<feature type="region of interest" description="Disordered" evidence="8">
    <location>
        <begin position="90"/>
        <end position="148"/>
    </location>
</feature>
<dbReference type="Proteomes" id="UP001054902">
    <property type="component" value="Unassembled WGS sequence"/>
</dbReference>
<keyword evidence="1" id="KW-0597">Phosphoprotein</keyword>
<evidence type="ECO:0000256" key="3">
    <source>
        <dbReference type="ARBA" id="ARBA00022771"/>
    </source>
</evidence>
<name>A0AAD3CE19_9STRA</name>
<dbReference type="GO" id="GO:0008270">
    <property type="term" value="F:zinc ion binding"/>
    <property type="evidence" value="ECO:0007669"/>
    <property type="project" value="UniProtKB-UniRule"/>
</dbReference>
<dbReference type="CDD" id="cd23023">
    <property type="entry name" value="zf-HIT_BCD1"/>
    <property type="match status" value="1"/>
</dbReference>
<dbReference type="SUPFAM" id="SSF144232">
    <property type="entry name" value="HIT/MYND zinc finger-like"/>
    <property type="match status" value="1"/>
</dbReference>
<dbReference type="AlphaFoldDB" id="A0AAD3CE19"/>
<dbReference type="GO" id="GO:0005634">
    <property type="term" value="C:nucleus"/>
    <property type="evidence" value="ECO:0007669"/>
    <property type="project" value="TreeGrafter"/>
</dbReference>
<keyword evidence="11" id="KW-1185">Reference proteome</keyword>
<dbReference type="GO" id="GO:0048254">
    <property type="term" value="P:snoRNA localization"/>
    <property type="evidence" value="ECO:0007669"/>
    <property type="project" value="TreeGrafter"/>
</dbReference>